<dbReference type="RefSeq" id="WP_057800269.1">
    <property type="nucleotide sequence ID" value="NZ_BJZZ01000033.1"/>
</dbReference>
<protein>
    <submittedName>
        <fullName evidence="1">Uncharacterized protein</fullName>
    </submittedName>
</protein>
<dbReference type="OrthoDB" id="2931091at2"/>
<organism evidence="1 2">
    <name type="scientific">Pediococcus argentinicus</name>
    <dbReference type="NCBI Taxonomy" id="480391"/>
    <lineage>
        <taxon>Bacteria</taxon>
        <taxon>Bacillati</taxon>
        <taxon>Bacillota</taxon>
        <taxon>Bacilli</taxon>
        <taxon>Lactobacillales</taxon>
        <taxon>Lactobacillaceae</taxon>
        <taxon>Pediococcus</taxon>
    </lineage>
</organism>
<accession>A0A0R2NDN7</accession>
<reference evidence="1 2" key="1">
    <citation type="journal article" date="2015" name="Genome Announc.">
        <title>Expanding the biotechnology potential of lactobacilli through comparative genomics of 213 strains and associated genera.</title>
        <authorList>
            <person name="Sun Z."/>
            <person name="Harris H.M."/>
            <person name="McCann A."/>
            <person name="Guo C."/>
            <person name="Argimon S."/>
            <person name="Zhang W."/>
            <person name="Yang X."/>
            <person name="Jeffery I.B."/>
            <person name="Cooney J.C."/>
            <person name="Kagawa T.F."/>
            <person name="Liu W."/>
            <person name="Song Y."/>
            <person name="Salvetti E."/>
            <person name="Wrobel A."/>
            <person name="Rasinkangas P."/>
            <person name="Parkhill J."/>
            <person name="Rea M.C."/>
            <person name="O'Sullivan O."/>
            <person name="Ritari J."/>
            <person name="Douillard F.P."/>
            <person name="Paul Ross R."/>
            <person name="Yang R."/>
            <person name="Briner A.E."/>
            <person name="Felis G.E."/>
            <person name="de Vos W.M."/>
            <person name="Barrangou R."/>
            <person name="Klaenhammer T.R."/>
            <person name="Caufield P.W."/>
            <person name="Cui Y."/>
            <person name="Zhang H."/>
            <person name="O'Toole P.W."/>
        </authorList>
    </citation>
    <scope>NUCLEOTIDE SEQUENCE [LARGE SCALE GENOMIC DNA]</scope>
    <source>
        <strain evidence="1 2">DSM 23026</strain>
    </source>
</reference>
<keyword evidence="2" id="KW-1185">Reference proteome</keyword>
<proteinExistence type="predicted"/>
<dbReference type="EMBL" id="JQCQ01000033">
    <property type="protein sequence ID" value="KRO22946.1"/>
    <property type="molecule type" value="Genomic_DNA"/>
</dbReference>
<evidence type="ECO:0000313" key="2">
    <source>
        <dbReference type="Proteomes" id="UP000051249"/>
    </source>
</evidence>
<dbReference type="PATRIC" id="fig|480391.4.peg.1091"/>
<name>A0A0R2NDN7_9LACO</name>
<dbReference type="Proteomes" id="UP000051249">
    <property type="component" value="Unassembled WGS sequence"/>
</dbReference>
<dbReference type="AlphaFoldDB" id="A0A0R2NDN7"/>
<sequence>MNIQKAYLQEHPLEHDLRQLPLFSAREASLELGRSASYIRQLYNNYPERLLQGTVAKIGNVLIISQEGIDFLRATRPQAAGDSLNGYLEEDLVGSYFKIDDAEMSGNLRVNGIPYAYTVIANEAMPTGEGQPIFTQIRKVNGSELLVAIVNESEVVEDQMIYPRFFHLEK</sequence>
<evidence type="ECO:0000313" key="1">
    <source>
        <dbReference type="EMBL" id="KRO22946.1"/>
    </source>
</evidence>
<gene>
    <name evidence="1" type="ORF">IV88_GL001075</name>
</gene>
<comment type="caution">
    <text evidence="1">The sequence shown here is derived from an EMBL/GenBank/DDBJ whole genome shotgun (WGS) entry which is preliminary data.</text>
</comment>